<protein>
    <recommendedName>
        <fullName evidence="2">Thioesterase TesA</fullName>
    </recommendedName>
</protein>
<feature type="domain" description="Thioesterase" evidence="4">
    <location>
        <begin position="2"/>
        <end position="211"/>
    </location>
</feature>
<dbReference type="RefSeq" id="WP_338891956.1">
    <property type="nucleotide sequence ID" value="NZ_CP147846.1"/>
</dbReference>
<keyword evidence="5" id="KW-0378">Hydrolase</keyword>
<dbReference type="InterPro" id="IPR029058">
    <property type="entry name" value="AB_hydrolase_fold"/>
</dbReference>
<name>A0ABZ2PN93_9NOCA</name>
<evidence type="ECO:0000259" key="4">
    <source>
        <dbReference type="Pfam" id="PF00975"/>
    </source>
</evidence>
<evidence type="ECO:0000256" key="2">
    <source>
        <dbReference type="ARBA" id="ARBA00015007"/>
    </source>
</evidence>
<evidence type="ECO:0000256" key="1">
    <source>
        <dbReference type="ARBA" id="ARBA00007169"/>
    </source>
</evidence>
<comment type="catalytic activity">
    <reaction evidence="3">
        <text>a fatty acyl-CoA + H2O = a fatty acid + CoA + H(+)</text>
        <dbReference type="Rhea" id="RHEA:16781"/>
        <dbReference type="ChEBI" id="CHEBI:15377"/>
        <dbReference type="ChEBI" id="CHEBI:15378"/>
        <dbReference type="ChEBI" id="CHEBI:28868"/>
        <dbReference type="ChEBI" id="CHEBI:57287"/>
        <dbReference type="ChEBI" id="CHEBI:77636"/>
    </reaction>
</comment>
<dbReference type="Pfam" id="PF00975">
    <property type="entry name" value="Thioesterase"/>
    <property type="match status" value="1"/>
</dbReference>
<gene>
    <name evidence="5" type="ORF">WDS16_08425</name>
</gene>
<dbReference type="InterPro" id="IPR001031">
    <property type="entry name" value="Thioesterase"/>
</dbReference>
<dbReference type="Proteomes" id="UP001432000">
    <property type="component" value="Chromosome"/>
</dbReference>
<proteinExistence type="inferred from homology"/>
<keyword evidence="6" id="KW-1185">Reference proteome</keyword>
<dbReference type="SUPFAM" id="SSF53474">
    <property type="entry name" value="alpha/beta-Hydrolases"/>
    <property type="match status" value="1"/>
</dbReference>
<dbReference type="PANTHER" id="PTHR11487">
    <property type="entry name" value="THIOESTERASE"/>
    <property type="match status" value="1"/>
</dbReference>
<evidence type="ECO:0000256" key="3">
    <source>
        <dbReference type="ARBA" id="ARBA00024293"/>
    </source>
</evidence>
<sequence>MTLIAFHHAGGSPAAFTTWRRRFSPNIRIVSASLPGREKLNSYGSNDVGSILNDLAEQLRGETSAPYAIYGHSMGGTIGFAFAMHQAAHGRTAPRALMVGACVAPTSVLPVPPSEIGGAAGGAERHVGTGVAAIKRRQLAEDLLLLDRVRAYCTTNFDQPAQFPIRVFTGSDDPLSANPESWATVCARGVQVERIDGGHFFHRNPEFIGRVDQHCSDLLVA</sequence>
<comment type="similarity">
    <text evidence="1">Belongs to the thioesterase family.</text>
</comment>
<organism evidence="5 6">
    <name type="scientific">Rhodococcus sovatensis</name>
    <dbReference type="NCBI Taxonomy" id="1805840"/>
    <lineage>
        <taxon>Bacteria</taxon>
        <taxon>Bacillati</taxon>
        <taxon>Actinomycetota</taxon>
        <taxon>Actinomycetes</taxon>
        <taxon>Mycobacteriales</taxon>
        <taxon>Nocardiaceae</taxon>
        <taxon>Rhodococcus</taxon>
    </lineage>
</organism>
<evidence type="ECO:0000313" key="5">
    <source>
        <dbReference type="EMBL" id="WXG70504.1"/>
    </source>
</evidence>
<dbReference type="GO" id="GO:0016787">
    <property type="term" value="F:hydrolase activity"/>
    <property type="evidence" value="ECO:0007669"/>
    <property type="project" value="UniProtKB-KW"/>
</dbReference>
<dbReference type="InterPro" id="IPR012223">
    <property type="entry name" value="TEII"/>
</dbReference>
<evidence type="ECO:0000313" key="6">
    <source>
        <dbReference type="Proteomes" id="UP001432000"/>
    </source>
</evidence>
<reference evidence="5 6" key="1">
    <citation type="submission" date="2024-03" db="EMBL/GenBank/DDBJ databases">
        <title>Natural products discovery in diverse microorganisms through a two-stage MS feature dereplication strategy.</title>
        <authorList>
            <person name="Zhang R."/>
        </authorList>
    </citation>
    <scope>NUCLEOTIDE SEQUENCE [LARGE SCALE GENOMIC DNA]</scope>
    <source>
        <strain evidence="5 6">18930</strain>
    </source>
</reference>
<dbReference type="EMBL" id="CP147846">
    <property type="protein sequence ID" value="WXG70504.1"/>
    <property type="molecule type" value="Genomic_DNA"/>
</dbReference>
<dbReference type="PANTHER" id="PTHR11487:SF0">
    <property type="entry name" value="S-ACYL FATTY ACID SYNTHASE THIOESTERASE, MEDIUM CHAIN"/>
    <property type="match status" value="1"/>
</dbReference>
<accession>A0ABZ2PN93</accession>
<dbReference type="Gene3D" id="3.40.50.1820">
    <property type="entry name" value="alpha/beta hydrolase"/>
    <property type="match status" value="1"/>
</dbReference>